<dbReference type="InterPro" id="IPR044855">
    <property type="entry name" value="CoA-Trfase_III_dom3_sf"/>
</dbReference>
<name>A0ABW5G0D5_9PSEU</name>
<keyword evidence="1 2" id="KW-0808">Transferase</keyword>
<dbReference type="InterPro" id="IPR023606">
    <property type="entry name" value="CoA-Trfase_III_dom_1_sf"/>
</dbReference>
<sequence>MMPLEGVTVVALEQAVAAPLATRHLADLGARVIKVERVDGGDFARDYDDAVRGMGSHFVWLNRGKESVALDVKNPEGLAVLRELIATADVFLQNLAPGAAARLGLDAGTLRARRPALIVVDMSGYGPSGPYRDRRAYDLLVQAESGLVSITGTPEKPAKAGIPVADIAAGMYAYSAVLAALFRHARTGEGAHVEVSMLDAVAEWMGHPLYLASHTGEQPPRTGLAHPVIVPYDAYPTADGGQVLIGIQNDRGWTRLVTEVIGKPDLARHPDFATNRARCRNRAKVDAVVAEGTKTFTAAELVRSLDAAGIASAKLNSVRELAAHPQLAERDRWREVDTPAGKIAALLPPATFADTTAAMNGVPALGEHTASVLAELGRSRAEVKNLVRKRVVATTDHTLS</sequence>
<dbReference type="PANTHER" id="PTHR48207:SF3">
    <property type="entry name" value="SUCCINATE--HYDROXYMETHYLGLUTARATE COA-TRANSFERASE"/>
    <property type="match status" value="1"/>
</dbReference>
<evidence type="ECO:0000313" key="2">
    <source>
        <dbReference type="EMBL" id="MFD2419879.1"/>
    </source>
</evidence>
<keyword evidence="3" id="KW-1185">Reference proteome</keyword>
<dbReference type="EMBL" id="JBHUKR010000015">
    <property type="protein sequence ID" value="MFD2419879.1"/>
    <property type="molecule type" value="Genomic_DNA"/>
</dbReference>
<dbReference type="GO" id="GO:0016740">
    <property type="term" value="F:transferase activity"/>
    <property type="evidence" value="ECO:0007669"/>
    <property type="project" value="UniProtKB-KW"/>
</dbReference>
<dbReference type="PANTHER" id="PTHR48207">
    <property type="entry name" value="SUCCINATE--HYDROXYMETHYLGLUTARATE COA-TRANSFERASE"/>
    <property type="match status" value="1"/>
</dbReference>
<dbReference type="Gene3D" id="3.30.1540.10">
    <property type="entry name" value="formyl-coa transferase, domain 3"/>
    <property type="match status" value="1"/>
</dbReference>
<dbReference type="RefSeq" id="WP_378267904.1">
    <property type="nucleotide sequence ID" value="NZ_JBHUKR010000015.1"/>
</dbReference>
<dbReference type="InterPro" id="IPR003673">
    <property type="entry name" value="CoA-Trfase_fam_III"/>
</dbReference>
<dbReference type="Gene3D" id="3.40.50.10540">
    <property type="entry name" value="Crotonobetainyl-coa:carnitine coa-transferase, domain 1"/>
    <property type="match status" value="1"/>
</dbReference>
<organism evidence="2 3">
    <name type="scientific">Amycolatopsis pigmentata</name>
    <dbReference type="NCBI Taxonomy" id="450801"/>
    <lineage>
        <taxon>Bacteria</taxon>
        <taxon>Bacillati</taxon>
        <taxon>Actinomycetota</taxon>
        <taxon>Actinomycetes</taxon>
        <taxon>Pseudonocardiales</taxon>
        <taxon>Pseudonocardiaceae</taxon>
        <taxon>Amycolatopsis</taxon>
    </lineage>
</organism>
<comment type="caution">
    <text evidence="2">The sequence shown here is derived from an EMBL/GenBank/DDBJ whole genome shotgun (WGS) entry which is preliminary data.</text>
</comment>
<dbReference type="Proteomes" id="UP001597417">
    <property type="component" value="Unassembled WGS sequence"/>
</dbReference>
<reference evidence="3" key="1">
    <citation type="journal article" date="2019" name="Int. J. Syst. Evol. Microbiol.">
        <title>The Global Catalogue of Microorganisms (GCM) 10K type strain sequencing project: providing services to taxonomists for standard genome sequencing and annotation.</title>
        <authorList>
            <consortium name="The Broad Institute Genomics Platform"/>
            <consortium name="The Broad Institute Genome Sequencing Center for Infectious Disease"/>
            <person name="Wu L."/>
            <person name="Ma J."/>
        </authorList>
    </citation>
    <scope>NUCLEOTIDE SEQUENCE [LARGE SCALE GENOMIC DNA]</scope>
    <source>
        <strain evidence="3">CGMCC 4.7645</strain>
    </source>
</reference>
<dbReference type="Pfam" id="PF02515">
    <property type="entry name" value="CoA_transf_3"/>
    <property type="match status" value="1"/>
</dbReference>
<protein>
    <submittedName>
        <fullName evidence="2">CaiB/BaiF CoA transferase family protein</fullName>
    </submittedName>
</protein>
<proteinExistence type="predicted"/>
<accession>A0ABW5G0D5</accession>
<dbReference type="SUPFAM" id="SSF89796">
    <property type="entry name" value="CoA-transferase family III (CaiB/BaiF)"/>
    <property type="match status" value="1"/>
</dbReference>
<evidence type="ECO:0000256" key="1">
    <source>
        <dbReference type="ARBA" id="ARBA00022679"/>
    </source>
</evidence>
<evidence type="ECO:0000313" key="3">
    <source>
        <dbReference type="Proteomes" id="UP001597417"/>
    </source>
</evidence>
<dbReference type="InterPro" id="IPR050483">
    <property type="entry name" value="CoA-transferase_III_domain"/>
</dbReference>
<gene>
    <name evidence="2" type="ORF">ACFSXZ_26470</name>
</gene>